<evidence type="ECO:0000256" key="6">
    <source>
        <dbReference type="ARBA" id="ARBA00023170"/>
    </source>
</evidence>
<evidence type="ECO:0000256" key="4">
    <source>
        <dbReference type="ARBA" id="ARBA00023040"/>
    </source>
</evidence>
<sequence>LELEIFAHSHPIVALLSISYATIFIAGLLGNFAVITIVLRNHHMRSVTNIFICNLSVADLLVTVFVEPLTLLQNIVVGTSLEHMQIILRLRQLLRIIDYYLGVEGVLSNYFFTPLKRILVAS</sequence>
<comment type="subcellular location">
    <subcellularLocation>
        <location evidence="1">Membrane</location>
        <topology evidence="1">Multi-pass membrane protein</topology>
    </subcellularLocation>
</comment>
<dbReference type="AlphaFoldDB" id="A0A0R3WXM6"/>
<dbReference type="PRINTS" id="PR00237">
    <property type="entry name" value="GPCRRHODOPSN"/>
</dbReference>
<evidence type="ECO:0000256" key="1">
    <source>
        <dbReference type="ARBA" id="ARBA00004141"/>
    </source>
</evidence>
<keyword evidence="2 8" id="KW-0812">Transmembrane</keyword>
<dbReference type="WBParaSite" id="TTAC_0000551601-mRNA-1">
    <property type="protein sequence ID" value="TTAC_0000551601-mRNA-1"/>
    <property type="gene ID" value="TTAC_0000551601"/>
</dbReference>
<evidence type="ECO:0000259" key="9">
    <source>
        <dbReference type="PROSITE" id="PS50262"/>
    </source>
</evidence>
<dbReference type="SUPFAM" id="SSF81321">
    <property type="entry name" value="Family A G protein-coupled receptor-like"/>
    <property type="match status" value="1"/>
</dbReference>
<evidence type="ECO:0000256" key="3">
    <source>
        <dbReference type="ARBA" id="ARBA00022989"/>
    </source>
</evidence>
<evidence type="ECO:0000256" key="8">
    <source>
        <dbReference type="SAM" id="Phobius"/>
    </source>
</evidence>
<evidence type="ECO:0000256" key="5">
    <source>
        <dbReference type="ARBA" id="ARBA00023136"/>
    </source>
</evidence>
<keyword evidence="7" id="KW-0807">Transducer</keyword>
<dbReference type="InterPro" id="IPR017452">
    <property type="entry name" value="GPCR_Rhodpsn_7TM"/>
</dbReference>
<keyword evidence="4" id="KW-0297">G-protein coupled receptor</keyword>
<keyword evidence="5 8" id="KW-0472">Membrane</keyword>
<dbReference type="Gene3D" id="1.20.1070.10">
    <property type="entry name" value="Rhodopsin 7-helix transmembrane proteins"/>
    <property type="match status" value="1"/>
</dbReference>
<proteinExistence type="predicted"/>
<dbReference type="STRING" id="6205.A0A0R3WXM6"/>
<evidence type="ECO:0000313" key="10">
    <source>
        <dbReference type="WBParaSite" id="TTAC_0000551601-mRNA-1"/>
    </source>
</evidence>
<dbReference type="PANTHER" id="PTHR45695">
    <property type="entry name" value="LEUCOKININ RECEPTOR-RELATED"/>
    <property type="match status" value="1"/>
</dbReference>
<reference evidence="10" key="1">
    <citation type="submission" date="2017-02" db="UniProtKB">
        <authorList>
            <consortium name="WormBaseParasite"/>
        </authorList>
    </citation>
    <scope>IDENTIFICATION</scope>
</reference>
<dbReference type="GO" id="GO:0005886">
    <property type="term" value="C:plasma membrane"/>
    <property type="evidence" value="ECO:0007669"/>
    <property type="project" value="TreeGrafter"/>
</dbReference>
<evidence type="ECO:0000256" key="2">
    <source>
        <dbReference type="ARBA" id="ARBA00022692"/>
    </source>
</evidence>
<name>A0A0R3WXM6_HYDTA</name>
<dbReference type="PROSITE" id="PS50262">
    <property type="entry name" value="G_PROTEIN_RECEP_F1_2"/>
    <property type="match status" value="1"/>
</dbReference>
<accession>A0A0R3WXM6</accession>
<dbReference type="Pfam" id="PF00001">
    <property type="entry name" value="7tm_1"/>
    <property type="match status" value="1"/>
</dbReference>
<protein>
    <submittedName>
        <fullName evidence="10">G_PROTEIN_RECEP_F1_2 domain-containing protein</fullName>
    </submittedName>
</protein>
<feature type="domain" description="G-protein coupled receptors family 1 profile" evidence="9">
    <location>
        <begin position="30"/>
        <end position="71"/>
    </location>
</feature>
<keyword evidence="3 8" id="KW-1133">Transmembrane helix</keyword>
<feature type="transmembrane region" description="Helical" evidence="8">
    <location>
        <begin position="51"/>
        <end position="72"/>
    </location>
</feature>
<feature type="transmembrane region" description="Helical" evidence="8">
    <location>
        <begin position="12"/>
        <end position="39"/>
    </location>
</feature>
<dbReference type="PANTHER" id="PTHR45695:SF9">
    <property type="entry name" value="LEUCOKININ RECEPTOR"/>
    <property type="match status" value="1"/>
</dbReference>
<keyword evidence="6" id="KW-0675">Receptor</keyword>
<evidence type="ECO:0000256" key="7">
    <source>
        <dbReference type="ARBA" id="ARBA00023224"/>
    </source>
</evidence>
<organism evidence="10">
    <name type="scientific">Hydatigena taeniaeformis</name>
    <name type="common">Feline tapeworm</name>
    <name type="synonym">Taenia taeniaeformis</name>
    <dbReference type="NCBI Taxonomy" id="6205"/>
    <lineage>
        <taxon>Eukaryota</taxon>
        <taxon>Metazoa</taxon>
        <taxon>Spiralia</taxon>
        <taxon>Lophotrochozoa</taxon>
        <taxon>Platyhelminthes</taxon>
        <taxon>Cestoda</taxon>
        <taxon>Eucestoda</taxon>
        <taxon>Cyclophyllidea</taxon>
        <taxon>Taeniidae</taxon>
        <taxon>Hydatigera</taxon>
    </lineage>
</organism>
<dbReference type="GO" id="GO:0004930">
    <property type="term" value="F:G protein-coupled receptor activity"/>
    <property type="evidence" value="ECO:0007669"/>
    <property type="project" value="UniProtKB-KW"/>
</dbReference>
<dbReference type="InterPro" id="IPR000276">
    <property type="entry name" value="GPCR_Rhodpsn"/>
</dbReference>